<comment type="similarity">
    <text evidence="1">Belongs to the BlaI transcriptional regulatory family.</text>
</comment>
<dbReference type="Pfam" id="PF03965">
    <property type="entry name" value="Penicillinase_R"/>
    <property type="match status" value="1"/>
</dbReference>
<evidence type="ECO:0000313" key="6">
    <source>
        <dbReference type="Proteomes" id="UP000269669"/>
    </source>
</evidence>
<dbReference type="InterPro" id="IPR036388">
    <property type="entry name" value="WH-like_DNA-bd_sf"/>
</dbReference>
<keyword evidence="4" id="KW-0804">Transcription</keyword>
<dbReference type="AlphaFoldDB" id="A0A428MMV5"/>
<evidence type="ECO:0000256" key="1">
    <source>
        <dbReference type="ARBA" id="ARBA00011046"/>
    </source>
</evidence>
<comment type="caution">
    <text evidence="5">The sequence shown here is derived from an EMBL/GenBank/DDBJ whole genome shotgun (WGS) entry which is preliminary data.</text>
</comment>
<dbReference type="SUPFAM" id="SSF46785">
    <property type="entry name" value="Winged helix' DNA-binding domain"/>
    <property type="match status" value="1"/>
</dbReference>
<dbReference type="Gene3D" id="1.10.10.10">
    <property type="entry name" value="Winged helix-like DNA-binding domain superfamily/Winged helix DNA-binding domain"/>
    <property type="match status" value="1"/>
</dbReference>
<evidence type="ECO:0000256" key="3">
    <source>
        <dbReference type="ARBA" id="ARBA00023125"/>
    </source>
</evidence>
<keyword evidence="6" id="KW-1185">Reference proteome</keyword>
<reference evidence="5 6" key="1">
    <citation type="submission" date="2018-12" db="EMBL/GenBank/DDBJ databases">
        <title>Sequencing of bacterial isolates from soil warming experiment in Harvard Forest, Massachusetts, USA.</title>
        <authorList>
            <person name="Deangelis K."/>
        </authorList>
    </citation>
    <scope>NUCLEOTIDE SEQUENCE [LARGE SCALE GENOMIC DNA]</scope>
    <source>
        <strain evidence="5 6">EB153</strain>
    </source>
</reference>
<keyword evidence="2" id="KW-0805">Transcription regulation</keyword>
<protein>
    <submittedName>
        <fullName evidence="5">Putative transcriptional regulator</fullName>
    </submittedName>
</protein>
<evidence type="ECO:0000313" key="5">
    <source>
        <dbReference type="EMBL" id="RSL18205.1"/>
    </source>
</evidence>
<evidence type="ECO:0000256" key="2">
    <source>
        <dbReference type="ARBA" id="ARBA00023015"/>
    </source>
</evidence>
<name>A0A428MMV5_9BACT</name>
<sequence length="137" mass="15796">MAERKGPSDLLTQLELQIMQVLWANGPSNVQTVQEALNSDPPLAYTTVQTMLNVLERKKKVRRRLRGRAYEYKAVVTHEAASRHAVRDMLDRMFGGSVDALLMNLLKDRQLSPEKLAELTERLTREEARQQKEKNHE</sequence>
<dbReference type="InterPro" id="IPR005650">
    <property type="entry name" value="BlaI_family"/>
</dbReference>
<keyword evidence="3" id="KW-0238">DNA-binding</keyword>
<dbReference type="EMBL" id="RSDW01000001">
    <property type="protein sequence ID" value="RSL18205.1"/>
    <property type="molecule type" value="Genomic_DNA"/>
</dbReference>
<dbReference type="InterPro" id="IPR036390">
    <property type="entry name" value="WH_DNA-bd_sf"/>
</dbReference>
<proteinExistence type="inferred from homology"/>
<dbReference type="RefSeq" id="WP_125486596.1">
    <property type="nucleotide sequence ID" value="NZ_RSDW01000001.1"/>
</dbReference>
<dbReference type="PIRSF" id="PIRSF019455">
    <property type="entry name" value="CopR_AtkY"/>
    <property type="match status" value="1"/>
</dbReference>
<dbReference type="GO" id="GO:0045892">
    <property type="term" value="P:negative regulation of DNA-templated transcription"/>
    <property type="evidence" value="ECO:0007669"/>
    <property type="project" value="InterPro"/>
</dbReference>
<dbReference type="Gene3D" id="1.10.4040.10">
    <property type="entry name" value="Penicillinase repressor domain"/>
    <property type="match status" value="1"/>
</dbReference>
<dbReference type="OrthoDB" id="118292at2"/>
<dbReference type="GO" id="GO:0003677">
    <property type="term" value="F:DNA binding"/>
    <property type="evidence" value="ECO:0007669"/>
    <property type="project" value="UniProtKB-KW"/>
</dbReference>
<accession>A0A428MMV5</accession>
<organism evidence="5 6">
    <name type="scientific">Edaphobacter aggregans</name>
    <dbReference type="NCBI Taxonomy" id="570835"/>
    <lineage>
        <taxon>Bacteria</taxon>
        <taxon>Pseudomonadati</taxon>
        <taxon>Acidobacteriota</taxon>
        <taxon>Terriglobia</taxon>
        <taxon>Terriglobales</taxon>
        <taxon>Acidobacteriaceae</taxon>
        <taxon>Edaphobacter</taxon>
    </lineage>
</organism>
<gene>
    <name evidence="5" type="ORF">EDE15_3763</name>
</gene>
<evidence type="ECO:0000256" key="4">
    <source>
        <dbReference type="ARBA" id="ARBA00023163"/>
    </source>
</evidence>
<dbReference type="Proteomes" id="UP000269669">
    <property type="component" value="Unassembled WGS sequence"/>
</dbReference>